<feature type="transmembrane region" description="Helical" evidence="1">
    <location>
        <begin position="26"/>
        <end position="44"/>
    </location>
</feature>
<keyword evidence="2" id="KW-0732">Signal</keyword>
<keyword evidence="1" id="KW-0472">Membrane</keyword>
<evidence type="ECO:0000313" key="4">
    <source>
        <dbReference type="Proteomes" id="UP000278627"/>
    </source>
</evidence>
<evidence type="ECO:0000313" key="5">
    <source>
        <dbReference type="WBParaSite" id="BPAG_0000537401-mRNA-1"/>
    </source>
</evidence>
<dbReference type="AlphaFoldDB" id="A0A0N4TAY7"/>
<evidence type="ECO:0000256" key="2">
    <source>
        <dbReference type="SAM" id="SignalP"/>
    </source>
</evidence>
<evidence type="ECO:0000313" key="3">
    <source>
        <dbReference type="EMBL" id="VDN86524.1"/>
    </source>
</evidence>
<keyword evidence="1" id="KW-0812">Transmembrane</keyword>
<feature type="chain" id="PRO_5043121867" evidence="2">
    <location>
        <begin position="17"/>
        <end position="52"/>
    </location>
</feature>
<keyword evidence="1" id="KW-1133">Transmembrane helix</keyword>
<accession>A0A0N4TAY7</accession>
<proteinExistence type="predicted"/>
<organism evidence="5">
    <name type="scientific">Brugia pahangi</name>
    <name type="common">Filarial nematode worm</name>
    <dbReference type="NCBI Taxonomy" id="6280"/>
    <lineage>
        <taxon>Eukaryota</taxon>
        <taxon>Metazoa</taxon>
        <taxon>Ecdysozoa</taxon>
        <taxon>Nematoda</taxon>
        <taxon>Chromadorea</taxon>
        <taxon>Rhabditida</taxon>
        <taxon>Spirurina</taxon>
        <taxon>Spiruromorpha</taxon>
        <taxon>Filarioidea</taxon>
        <taxon>Onchocercidae</taxon>
        <taxon>Brugia</taxon>
    </lineage>
</organism>
<name>A0A0N4TAY7_BRUPA</name>
<dbReference type="WBParaSite" id="BPAG_0000537401-mRNA-1">
    <property type="protein sequence ID" value="BPAG_0000537401-mRNA-1"/>
    <property type="gene ID" value="BPAG_0000537401"/>
</dbReference>
<protein>
    <submittedName>
        <fullName evidence="5">Secreted protein</fullName>
    </submittedName>
</protein>
<feature type="signal peptide" evidence="2">
    <location>
        <begin position="1"/>
        <end position="16"/>
    </location>
</feature>
<reference evidence="5" key="1">
    <citation type="submission" date="2017-02" db="UniProtKB">
        <authorList>
            <consortium name="WormBaseParasite"/>
        </authorList>
    </citation>
    <scope>IDENTIFICATION</scope>
</reference>
<keyword evidence="4" id="KW-1185">Reference proteome</keyword>
<reference evidence="3 4" key="2">
    <citation type="submission" date="2018-11" db="EMBL/GenBank/DDBJ databases">
        <authorList>
            <consortium name="Pathogen Informatics"/>
        </authorList>
    </citation>
    <scope>NUCLEOTIDE SEQUENCE [LARGE SCALE GENOMIC DNA]</scope>
</reference>
<evidence type="ECO:0000256" key="1">
    <source>
        <dbReference type="SAM" id="Phobius"/>
    </source>
</evidence>
<gene>
    <name evidence="3" type="ORF">BPAG_LOCUS5338</name>
</gene>
<sequence>MAKLLVYIAFIIYCQAANQGVVRRAVAGMHYPLLLLLFQIYNIIKYKSRCVF</sequence>
<dbReference type="EMBL" id="UZAD01003626">
    <property type="protein sequence ID" value="VDN86524.1"/>
    <property type="molecule type" value="Genomic_DNA"/>
</dbReference>
<dbReference type="Proteomes" id="UP000278627">
    <property type="component" value="Unassembled WGS sequence"/>
</dbReference>